<evidence type="ECO:0000256" key="6">
    <source>
        <dbReference type="SAM" id="Phobius"/>
    </source>
</evidence>
<organism evidence="7 8">
    <name type="scientific">Acidimicrobium ferrooxidans (strain DSM 10331 / JCM 15462 / NBRC 103882 / ICP)</name>
    <dbReference type="NCBI Taxonomy" id="525909"/>
    <lineage>
        <taxon>Bacteria</taxon>
        <taxon>Bacillati</taxon>
        <taxon>Actinomycetota</taxon>
        <taxon>Acidimicrobiia</taxon>
        <taxon>Acidimicrobiales</taxon>
        <taxon>Acidimicrobiaceae</taxon>
        <taxon>Acidimicrobium</taxon>
    </lineage>
</organism>
<protein>
    <submittedName>
        <fullName evidence="7">GPR1/FUN34/yaaH family protein</fullName>
    </submittedName>
</protein>
<sequence>MGCHEQHERAAAPTWVLRPIARHGHSARTDVSGSAAPPARAASIVGCSITGGKETIPMTMTDAHTEVEVSSVKATADPGPLGLAGFALTTFVLSTINAGIVSGTLVGVVLPLALFYGGLAQLLAGMWEFKRANGFGAVAFTTYGAFWMSFAAYAYYILPKLPAATAYQATGLYLLAWTIITVILFVATLGLTPFLKILFALLALTFLALTIGALGQSTSMTKIGGYLGIITAIIAWYGVLANLTNQAFKRRVLPQ</sequence>
<accession>C7LZQ9</accession>
<gene>
    <name evidence="7" type="ordered locus">Afer_1287</name>
</gene>
<feature type="transmembrane region" description="Helical" evidence="6">
    <location>
        <begin position="223"/>
        <end position="243"/>
    </location>
</feature>
<dbReference type="InterPro" id="IPR000791">
    <property type="entry name" value="Gpr1/Fun34/SatP-like"/>
</dbReference>
<name>C7LZQ9_ACIFD</name>
<dbReference type="EMBL" id="CP001631">
    <property type="protein sequence ID" value="ACU54217.1"/>
    <property type="molecule type" value="Genomic_DNA"/>
</dbReference>
<dbReference type="PANTHER" id="PTHR31123:SF1">
    <property type="entry name" value="ACCUMULATION OF DYADS PROTEIN 2-RELATED"/>
    <property type="match status" value="1"/>
</dbReference>
<dbReference type="AlphaFoldDB" id="C7LZQ9"/>
<feature type="transmembrane region" description="Helical" evidence="6">
    <location>
        <begin position="198"/>
        <end position="217"/>
    </location>
</feature>
<dbReference type="Proteomes" id="UP000000771">
    <property type="component" value="Chromosome"/>
</dbReference>
<dbReference type="Pfam" id="PF01184">
    <property type="entry name" value="Gpr1_Fun34_YaaH"/>
    <property type="match status" value="1"/>
</dbReference>
<dbReference type="eggNOG" id="COG1584">
    <property type="taxonomic scope" value="Bacteria"/>
</dbReference>
<evidence type="ECO:0000256" key="5">
    <source>
        <dbReference type="ARBA" id="ARBA00023136"/>
    </source>
</evidence>
<feature type="transmembrane region" description="Helical" evidence="6">
    <location>
        <begin position="134"/>
        <end position="158"/>
    </location>
</feature>
<evidence type="ECO:0000256" key="3">
    <source>
        <dbReference type="ARBA" id="ARBA00022692"/>
    </source>
</evidence>
<keyword evidence="4 6" id="KW-1133">Transmembrane helix</keyword>
<dbReference type="PANTHER" id="PTHR31123">
    <property type="entry name" value="ACCUMULATION OF DYADS PROTEIN 2-RELATED"/>
    <property type="match status" value="1"/>
</dbReference>
<feature type="transmembrane region" description="Helical" evidence="6">
    <location>
        <begin position="170"/>
        <end position="191"/>
    </location>
</feature>
<keyword evidence="5 6" id="KW-0472">Membrane</keyword>
<dbReference type="NCBIfam" id="NF038013">
    <property type="entry name" value="AceTr_1"/>
    <property type="match status" value="1"/>
</dbReference>
<reference evidence="7 8" key="1">
    <citation type="journal article" date="2009" name="Stand. Genomic Sci.">
        <title>Complete genome sequence of Acidimicrobium ferrooxidans type strain (ICP).</title>
        <authorList>
            <person name="Clum A."/>
            <person name="Nolan M."/>
            <person name="Lang E."/>
            <person name="Glavina Del Rio T."/>
            <person name="Tice H."/>
            <person name="Copeland A."/>
            <person name="Cheng J.F."/>
            <person name="Lucas S."/>
            <person name="Chen F."/>
            <person name="Bruce D."/>
            <person name="Goodwin L."/>
            <person name="Pitluck S."/>
            <person name="Ivanova N."/>
            <person name="Mavrommatis K."/>
            <person name="Mikhailova N."/>
            <person name="Pati A."/>
            <person name="Chen A."/>
            <person name="Palaniappan K."/>
            <person name="Goker M."/>
            <person name="Spring S."/>
            <person name="Land M."/>
            <person name="Hauser L."/>
            <person name="Chang Y.J."/>
            <person name="Jeffries C.C."/>
            <person name="Chain P."/>
            <person name="Bristow J."/>
            <person name="Eisen J.A."/>
            <person name="Markowitz V."/>
            <person name="Hugenholtz P."/>
            <person name="Kyrpides N.C."/>
            <person name="Klenk H.P."/>
            <person name="Lapidus A."/>
        </authorList>
    </citation>
    <scope>NUCLEOTIDE SEQUENCE [LARGE SCALE GENOMIC DNA]</scope>
    <source>
        <strain evidence="8">DSM 10331 / JCM 15462 / NBRC 103882 / ICP</strain>
    </source>
</reference>
<evidence type="ECO:0000256" key="2">
    <source>
        <dbReference type="ARBA" id="ARBA00005587"/>
    </source>
</evidence>
<dbReference type="HOGENOM" id="CLU_051062_3_1_11"/>
<dbReference type="STRING" id="525909.Afer_1287"/>
<comment type="similarity">
    <text evidence="2">Belongs to the acetate uptake transporter (AceTr) (TC 2.A.96) family.</text>
</comment>
<evidence type="ECO:0000313" key="7">
    <source>
        <dbReference type="EMBL" id="ACU54217.1"/>
    </source>
</evidence>
<dbReference type="GO" id="GO:0015123">
    <property type="term" value="F:acetate transmembrane transporter activity"/>
    <property type="evidence" value="ECO:0007669"/>
    <property type="project" value="TreeGrafter"/>
</dbReference>
<comment type="subcellular location">
    <subcellularLocation>
        <location evidence="1">Membrane</location>
        <topology evidence="1">Multi-pass membrane protein</topology>
    </subcellularLocation>
</comment>
<dbReference type="KEGG" id="afo:Afer_1287"/>
<keyword evidence="3 6" id="KW-0812">Transmembrane</keyword>
<evidence type="ECO:0000256" key="4">
    <source>
        <dbReference type="ARBA" id="ARBA00022989"/>
    </source>
</evidence>
<dbReference type="InterPro" id="IPR051633">
    <property type="entry name" value="AceTr"/>
</dbReference>
<feature type="transmembrane region" description="Helical" evidence="6">
    <location>
        <begin position="106"/>
        <end position="127"/>
    </location>
</feature>
<evidence type="ECO:0000313" key="8">
    <source>
        <dbReference type="Proteomes" id="UP000000771"/>
    </source>
</evidence>
<dbReference type="GO" id="GO:0005886">
    <property type="term" value="C:plasma membrane"/>
    <property type="evidence" value="ECO:0007669"/>
    <property type="project" value="TreeGrafter"/>
</dbReference>
<evidence type="ECO:0000256" key="1">
    <source>
        <dbReference type="ARBA" id="ARBA00004141"/>
    </source>
</evidence>
<proteinExistence type="inferred from homology"/>
<keyword evidence="8" id="KW-1185">Reference proteome</keyword>